<dbReference type="InterPro" id="IPR003959">
    <property type="entry name" value="ATPase_AAA_core"/>
</dbReference>
<keyword evidence="7" id="KW-1185">Reference proteome</keyword>
<dbReference type="Pfam" id="PF25426">
    <property type="entry name" value="AAA_lid_BCS1"/>
    <property type="match status" value="1"/>
</dbReference>
<evidence type="ECO:0000313" key="6">
    <source>
        <dbReference type="EMBL" id="KIN03305.1"/>
    </source>
</evidence>
<evidence type="ECO:0008006" key="8">
    <source>
        <dbReference type="Google" id="ProtNLM"/>
    </source>
</evidence>
<dbReference type="InParanoid" id="A0A0C3HJQ0"/>
<dbReference type="SUPFAM" id="SSF52540">
    <property type="entry name" value="P-loop containing nucleoside triphosphate hydrolases"/>
    <property type="match status" value="1"/>
</dbReference>
<evidence type="ECO:0000259" key="5">
    <source>
        <dbReference type="Pfam" id="PF25426"/>
    </source>
</evidence>
<evidence type="ECO:0000259" key="4">
    <source>
        <dbReference type="Pfam" id="PF00004"/>
    </source>
</evidence>
<dbReference type="Pfam" id="PF00004">
    <property type="entry name" value="AAA"/>
    <property type="match status" value="1"/>
</dbReference>
<dbReference type="OrthoDB" id="10251412at2759"/>
<dbReference type="Gene3D" id="3.40.50.300">
    <property type="entry name" value="P-loop containing nucleotide triphosphate hydrolases"/>
    <property type="match status" value="1"/>
</dbReference>
<keyword evidence="1 3" id="KW-0547">Nucleotide-binding</keyword>
<protein>
    <recommendedName>
        <fullName evidence="8">BCS1 N-terminal domain-containing protein</fullName>
    </recommendedName>
</protein>
<dbReference type="InterPro" id="IPR003960">
    <property type="entry name" value="ATPase_AAA_CS"/>
</dbReference>
<sequence length="382" mass="43656">MGQLNKGSTPYPHCSDVGLPRRLRCSLSNTNGYIRILCICRLIVFLGKYAYKFIDEFIENHFTSVVYVSYSNEAYNMLVTWVSYQLFAYKAASSLASNRSFLFWYKNHLFTFRSIQTENRFFLREEISVSCIGRSLKALKDLFSNDWKKTKAVDIRQLDTVILNNKRKMALLDDVKSFLDLQAWYSVCSIPYRRGYLLYRPPGTGKFSLSLLIAGQCDLDIYILSLSSVDDDSLGELFTELPARCVILLEDIDTNGRTDIVITTNHVDHLDAALIRPGRVDLKLELGLTNQDINTRLFLAIFRRDVPGNKGKVEEETALKQLAANFAGKVPQYEFSPAEIQSFLLGYRESPHTAVQSVEEWIVRAREEKMHMTRAVSLDGSI</sequence>
<feature type="domain" description="Mitochondrial chaperone BCS1-like ATPase lid" evidence="5">
    <location>
        <begin position="318"/>
        <end position="360"/>
    </location>
</feature>
<organism evidence="6 7">
    <name type="scientific">Oidiodendron maius (strain Zn)</name>
    <dbReference type="NCBI Taxonomy" id="913774"/>
    <lineage>
        <taxon>Eukaryota</taxon>
        <taxon>Fungi</taxon>
        <taxon>Dikarya</taxon>
        <taxon>Ascomycota</taxon>
        <taxon>Pezizomycotina</taxon>
        <taxon>Leotiomycetes</taxon>
        <taxon>Leotiomycetes incertae sedis</taxon>
        <taxon>Myxotrichaceae</taxon>
        <taxon>Oidiodendron</taxon>
    </lineage>
</organism>
<accession>A0A0C3HJQ0</accession>
<dbReference type="Proteomes" id="UP000054321">
    <property type="component" value="Unassembled WGS sequence"/>
</dbReference>
<keyword evidence="2 3" id="KW-0067">ATP-binding</keyword>
<evidence type="ECO:0000256" key="3">
    <source>
        <dbReference type="RuleBase" id="RU003651"/>
    </source>
</evidence>
<dbReference type="GO" id="GO:0005524">
    <property type="term" value="F:ATP binding"/>
    <property type="evidence" value="ECO:0007669"/>
    <property type="project" value="UniProtKB-KW"/>
</dbReference>
<dbReference type="InterPro" id="IPR050747">
    <property type="entry name" value="Mitochondrial_chaperone_BCS1"/>
</dbReference>
<dbReference type="GO" id="GO:0016887">
    <property type="term" value="F:ATP hydrolysis activity"/>
    <property type="evidence" value="ECO:0007669"/>
    <property type="project" value="InterPro"/>
</dbReference>
<reference evidence="7" key="2">
    <citation type="submission" date="2015-01" db="EMBL/GenBank/DDBJ databases">
        <title>Evolutionary Origins and Diversification of the Mycorrhizal Mutualists.</title>
        <authorList>
            <consortium name="DOE Joint Genome Institute"/>
            <consortium name="Mycorrhizal Genomics Consortium"/>
            <person name="Kohler A."/>
            <person name="Kuo A."/>
            <person name="Nagy L.G."/>
            <person name="Floudas D."/>
            <person name="Copeland A."/>
            <person name="Barry K.W."/>
            <person name="Cichocki N."/>
            <person name="Veneault-Fourrey C."/>
            <person name="LaButti K."/>
            <person name="Lindquist E.A."/>
            <person name="Lipzen A."/>
            <person name="Lundell T."/>
            <person name="Morin E."/>
            <person name="Murat C."/>
            <person name="Riley R."/>
            <person name="Ohm R."/>
            <person name="Sun H."/>
            <person name="Tunlid A."/>
            <person name="Henrissat B."/>
            <person name="Grigoriev I.V."/>
            <person name="Hibbett D.S."/>
            <person name="Martin F."/>
        </authorList>
    </citation>
    <scope>NUCLEOTIDE SEQUENCE [LARGE SCALE GENOMIC DNA]</scope>
    <source>
        <strain evidence="7">Zn</strain>
    </source>
</reference>
<dbReference type="InterPro" id="IPR057495">
    <property type="entry name" value="AAA_lid_BCS1"/>
</dbReference>
<evidence type="ECO:0000256" key="1">
    <source>
        <dbReference type="ARBA" id="ARBA00022741"/>
    </source>
</evidence>
<gene>
    <name evidence="6" type="ORF">OIDMADRAFT_39687</name>
</gene>
<dbReference type="PANTHER" id="PTHR23070">
    <property type="entry name" value="BCS1 AAA-TYPE ATPASE"/>
    <property type="match status" value="1"/>
</dbReference>
<name>A0A0C3HJQ0_OIDMZ</name>
<comment type="similarity">
    <text evidence="3">Belongs to the AAA ATPase family.</text>
</comment>
<dbReference type="EMBL" id="KN832873">
    <property type="protein sequence ID" value="KIN03305.1"/>
    <property type="molecule type" value="Genomic_DNA"/>
</dbReference>
<proteinExistence type="inferred from homology"/>
<evidence type="ECO:0000256" key="2">
    <source>
        <dbReference type="ARBA" id="ARBA00022840"/>
    </source>
</evidence>
<dbReference type="PROSITE" id="PS00674">
    <property type="entry name" value="AAA"/>
    <property type="match status" value="1"/>
</dbReference>
<reference evidence="6 7" key="1">
    <citation type="submission" date="2014-04" db="EMBL/GenBank/DDBJ databases">
        <authorList>
            <consortium name="DOE Joint Genome Institute"/>
            <person name="Kuo A."/>
            <person name="Martino E."/>
            <person name="Perotto S."/>
            <person name="Kohler A."/>
            <person name="Nagy L.G."/>
            <person name="Floudas D."/>
            <person name="Copeland A."/>
            <person name="Barry K.W."/>
            <person name="Cichocki N."/>
            <person name="Veneault-Fourrey C."/>
            <person name="LaButti K."/>
            <person name="Lindquist E.A."/>
            <person name="Lipzen A."/>
            <person name="Lundell T."/>
            <person name="Morin E."/>
            <person name="Murat C."/>
            <person name="Sun H."/>
            <person name="Tunlid A."/>
            <person name="Henrissat B."/>
            <person name="Grigoriev I.V."/>
            <person name="Hibbett D.S."/>
            <person name="Martin F."/>
            <person name="Nordberg H.P."/>
            <person name="Cantor M.N."/>
            <person name="Hua S.X."/>
        </authorList>
    </citation>
    <scope>NUCLEOTIDE SEQUENCE [LARGE SCALE GENOMIC DNA]</scope>
    <source>
        <strain evidence="6 7">Zn</strain>
    </source>
</reference>
<dbReference type="STRING" id="913774.A0A0C3HJQ0"/>
<feature type="domain" description="ATPase AAA-type core" evidence="4">
    <location>
        <begin position="197"/>
        <end position="257"/>
    </location>
</feature>
<evidence type="ECO:0000313" key="7">
    <source>
        <dbReference type="Proteomes" id="UP000054321"/>
    </source>
</evidence>
<dbReference type="HOGENOM" id="CLU_010189_4_4_1"/>
<dbReference type="InterPro" id="IPR027417">
    <property type="entry name" value="P-loop_NTPase"/>
</dbReference>
<dbReference type="AlphaFoldDB" id="A0A0C3HJQ0"/>